<comment type="caution">
    <text evidence="1">The sequence shown here is derived from an EMBL/GenBank/DDBJ whole genome shotgun (WGS) entry which is preliminary data.</text>
</comment>
<dbReference type="InParanoid" id="A0A409YG34"/>
<evidence type="ECO:0000313" key="2">
    <source>
        <dbReference type="Proteomes" id="UP000284842"/>
    </source>
</evidence>
<dbReference type="Proteomes" id="UP000284842">
    <property type="component" value="Unassembled WGS sequence"/>
</dbReference>
<reference evidence="1 2" key="1">
    <citation type="journal article" date="2018" name="Evol. Lett.">
        <title>Horizontal gene cluster transfer increased hallucinogenic mushroom diversity.</title>
        <authorList>
            <person name="Reynolds H.T."/>
            <person name="Vijayakumar V."/>
            <person name="Gluck-Thaler E."/>
            <person name="Korotkin H.B."/>
            <person name="Matheny P.B."/>
            <person name="Slot J.C."/>
        </authorList>
    </citation>
    <scope>NUCLEOTIDE SEQUENCE [LARGE SCALE GENOMIC DNA]</scope>
    <source>
        <strain evidence="1 2">2629</strain>
    </source>
</reference>
<dbReference type="OrthoDB" id="3265734at2759"/>
<name>A0A409YG34_9AGAR</name>
<dbReference type="AlphaFoldDB" id="A0A409YG34"/>
<gene>
    <name evidence="1" type="ORF">CVT24_011147</name>
</gene>
<accession>A0A409YG34</accession>
<organism evidence="1 2">
    <name type="scientific">Panaeolus cyanescens</name>
    <dbReference type="NCBI Taxonomy" id="181874"/>
    <lineage>
        <taxon>Eukaryota</taxon>
        <taxon>Fungi</taxon>
        <taxon>Dikarya</taxon>
        <taxon>Basidiomycota</taxon>
        <taxon>Agaricomycotina</taxon>
        <taxon>Agaricomycetes</taxon>
        <taxon>Agaricomycetidae</taxon>
        <taxon>Agaricales</taxon>
        <taxon>Agaricineae</taxon>
        <taxon>Galeropsidaceae</taxon>
        <taxon>Panaeolus</taxon>
    </lineage>
</organism>
<evidence type="ECO:0000313" key="1">
    <source>
        <dbReference type="EMBL" id="PPR01979.1"/>
    </source>
</evidence>
<protein>
    <submittedName>
        <fullName evidence="1">Uncharacterized protein</fullName>
    </submittedName>
</protein>
<dbReference type="EMBL" id="NHTK01001197">
    <property type="protein sequence ID" value="PPR01979.1"/>
    <property type="molecule type" value="Genomic_DNA"/>
</dbReference>
<keyword evidence="2" id="KW-1185">Reference proteome</keyword>
<proteinExistence type="predicted"/>
<sequence length="68" mass="7301">MPSNTTQIDNYDPRVVYGGIWTTHPNIDAFNQTISLARDIGTTATLLFTGNSIAVYGQLGPHPPTAPT</sequence>